<dbReference type="EMBL" id="JDSQ01000012">
    <property type="protein sequence ID" value="EWS77958.1"/>
    <property type="molecule type" value="Genomic_DNA"/>
</dbReference>
<comment type="caution">
    <text evidence="1">The sequence shown here is derived from an EMBL/GenBank/DDBJ whole genome shotgun (WGS) entry which is preliminary data.</text>
</comment>
<evidence type="ECO:0000313" key="1">
    <source>
        <dbReference type="EMBL" id="EWS77958.1"/>
    </source>
</evidence>
<proteinExistence type="predicted"/>
<accession>Z9JJ13</accession>
<gene>
    <name evidence="1" type="ORF">AF72_08085</name>
</gene>
<sequence>MKLVVLQVLSHYSNRHLCGTACMGGRYDPIQVQQFN</sequence>
<reference evidence="1 2" key="1">
    <citation type="journal article" date="2014" name="Genome Announc.">
        <title>Draft Genome Sequence of Xylella fastidiosa Pear Leaf Scorch Strain in Taiwan.</title>
        <authorList>
            <person name="Su C.C."/>
            <person name="Deng W.L."/>
            <person name="Jan F.J."/>
            <person name="Chang C.J."/>
            <person name="Huang H."/>
            <person name="Chen J."/>
        </authorList>
    </citation>
    <scope>NUCLEOTIDE SEQUENCE [LARGE SCALE GENOMIC DNA]</scope>
    <source>
        <strain evidence="1 2">PLS229</strain>
    </source>
</reference>
<evidence type="ECO:0000313" key="2">
    <source>
        <dbReference type="Proteomes" id="UP000020406"/>
    </source>
</evidence>
<dbReference type="Proteomes" id="UP000020406">
    <property type="component" value="Unassembled WGS sequence"/>
</dbReference>
<protein>
    <submittedName>
        <fullName evidence="1">Uncharacterized protein</fullName>
    </submittedName>
</protein>
<dbReference type="AlphaFoldDB" id="Z9JJ13"/>
<organism evidence="1 2">
    <name type="scientific">Xylella taiwanensis</name>
    <dbReference type="NCBI Taxonomy" id="1444770"/>
    <lineage>
        <taxon>Bacteria</taxon>
        <taxon>Pseudomonadati</taxon>
        <taxon>Pseudomonadota</taxon>
        <taxon>Gammaproteobacteria</taxon>
        <taxon>Lysobacterales</taxon>
        <taxon>Lysobacteraceae</taxon>
        <taxon>Xylella</taxon>
    </lineage>
</organism>
<name>Z9JJ13_9GAMM</name>